<dbReference type="EMBL" id="JAFBEC010000013">
    <property type="protein sequence ID" value="MBM7634483.1"/>
    <property type="molecule type" value="Genomic_DNA"/>
</dbReference>
<dbReference type="Proteomes" id="UP000741863">
    <property type="component" value="Unassembled WGS sequence"/>
</dbReference>
<comment type="caution">
    <text evidence="2">The sequence shown here is derived from an EMBL/GenBank/DDBJ whole genome shotgun (WGS) entry which is preliminary data.</text>
</comment>
<evidence type="ECO:0000313" key="2">
    <source>
        <dbReference type="EMBL" id="MBM7634483.1"/>
    </source>
</evidence>
<evidence type="ECO:0008006" key="4">
    <source>
        <dbReference type="Google" id="ProtNLM"/>
    </source>
</evidence>
<dbReference type="Pfam" id="PF17261">
    <property type="entry name" value="DUF5327"/>
    <property type="match status" value="1"/>
</dbReference>
<proteinExistence type="predicted"/>
<keyword evidence="3" id="KW-1185">Reference proteome</keyword>
<dbReference type="InterPro" id="IPR035218">
    <property type="entry name" value="DUF5327"/>
</dbReference>
<protein>
    <recommendedName>
        <fullName evidence="4">Uracil-DNA glycosylase</fullName>
    </recommendedName>
</protein>
<name>A0ABS2PI29_9BACL</name>
<feature type="compositionally biased region" description="Polar residues" evidence="1">
    <location>
        <begin position="65"/>
        <end position="84"/>
    </location>
</feature>
<feature type="region of interest" description="Disordered" evidence="1">
    <location>
        <begin position="50"/>
        <end position="84"/>
    </location>
</feature>
<dbReference type="RefSeq" id="WP_204699290.1">
    <property type="nucleotide sequence ID" value="NZ_JAFBEC010000013.1"/>
</dbReference>
<evidence type="ECO:0000256" key="1">
    <source>
        <dbReference type="SAM" id="MobiDB-lite"/>
    </source>
</evidence>
<evidence type="ECO:0000313" key="3">
    <source>
        <dbReference type="Proteomes" id="UP000741863"/>
    </source>
</evidence>
<reference evidence="2 3" key="1">
    <citation type="submission" date="2021-01" db="EMBL/GenBank/DDBJ databases">
        <title>Genomic Encyclopedia of Type Strains, Phase IV (KMG-IV): sequencing the most valuable type-strain genomes for metagenomic binning, comparative biology and taxonomic classification.</title>
        <authorList>
            <person name="Goeker M."/>
        </authorList>
    </citation>
    <scope>NUCLEOTIDE SEQUENCE [LARGE SCALE GENOMIC DNA]</scope>
    <source>
        <strain evidence="2 3">DSM 25540</strain>
    </source>
</reference>
<sequence>MAVQLSTILKKLHQAVEDLQSLHASGASSLAIQKQASIVRVYSELIEESSSIDDDAKATGVKPQVTKTQQPRLTQVPVSQSVPSTNQQIEGNLLDF</sequence>
<gene>
    <name evidence="2" type="ORF">JOD17_003602</name>
</gene>
<accession>A0ABS2PI29</accession>
<organism evidence="2 3">
    <name type="scientific">Geomicrobium sediminis</name>
    <dbReference type="NCBI Taxonomy" id="1347788"/>
    <lineage>
        <taxon>Bacteria</taxon>
        <taxon>Bacillati</taxon>
        <taxon>Bacillota</taxon>
        <taxon>Bacilli</taxon>
        <taxon>Bacillales</taxon>
        <taxon>Geomicrobium</taxon>
    </lineage>
</organism>